<dbReference type="GO" id="GO:0005886">
    <property type="term" value="C:plasma membrane"/>
    <property type="evidence" value="ECO:0007669"/>
    <property type="project" value="UniProtKB-SubCell"/>
</dbReference>
<gene>
    <name evidence="8" type="ORF">SAMN05443638_10848</name>
</gene>
<dbReference type="Gene3D" id="3.30.70.120">
    <property type="match status" value="1"/>
</dbReference>
<evidence type="ECO:0000256" key="5">
    <source>
        <dbReference type="ARBA" id="ARBA00023136"/>
    </source>
</evidence>
<dbReference type="Pfam" id="PF02588">
    <property type="entry name" value="YitT_membrane"/>
    <property type="match status" value="1"/>
</dbReference>
<evidence type="ECO:0000256" key="2">
    <source>
        <dbReference type="ARBA" id="ARBA00022475"/>
    </source>
</evidence>
<dbReference type="PANTHER" id="PTHR33545">
    <property type="entry name" value="UPF0750 MEMBRANE PROTEIN YITT-RELATED"/>
    <property type="match status" value="1"/>
</dbReference>
<dbReference type="Proteomes" id="UP000184035">
    <property type="component" value="Unassembled WGS sequence"/>
</dbReference>
<keyword evidence="2" id="KW-1003">Cell membrane</keyword>
<dbReference type="InterPro" id="IPR015867">
    <property type="entry name" value="N-reg_PII/ATP_PRibTrfase_C"/>
</dbReference>
<name>A0A1M4VMD3_9CLOT</name>
<feature type="transmembrane region" description="Helical" evidence="6">
    <location>
        <begin position="32"/>
        <end position="48"/>
    </location>
</feature>
<dbReference type="InterPro" id="IPR019264">
    <property type="entry name" value="DUF2179"/>
</dbReference>
<evidence type="ECO:0000256" key="1">
    <source>
        <dbReference type="ARBA" id="ARBA00004651"/>
    </source>
</evidence>
<keyword evidence="5 6" id="KW-0472">Membrane</keyword>
<reference evidence="8 9" key="1">
    <citation type="submission" date="2016-11" db="EMBL/GenBank/DDBJ databases">
        <authorList>
            <person name="Jaros S."/>
            <person name="Januszkiewicz K."/>
            <person name="Wedrychowicz H."/>
        </authorList>
    </citation>
    <scope>NUCLEOTIDE SEQUENCE [LARGE SCALE GENOMIC DNA]</scope>
    <source>
        <strain evidence="8 9">DSM 2631</strain>
    </source>
</reference>
<keyword evidence="9" id="KW-1185">Reference proteome</keyword>
<evidence type="ECO:0000256" key="3">
    <source>
        <dbReference type="ARBA" id="ARBA00022692"/>
    </source>
</evidence>
<dbReference type="CDD" id="cd16380">
    <property type="entry name" value="YitT_C"/>
    <property type="match status" value="1"/>
</dbReference>
<evidence type="ECO:0000313" key="9">
    <source>
        <dbReference type="Proteomes" id="UP000184035"/>
    </source>
</evidence>
<sequence>MKKDVIKDYIFITLGIILVAIAIEYFFAPNNLAAGGVTGLAIVINHYIPSVTNGTLVLIMNLILFIVAFIFIGGNFGAKTIYASFGLSGVMWFIERFLKPEAITTDLIIASIFGTIITAIGMALIFNVNASTGGTDIIAKILNKYFHVDIGKCLLSVDFIVTLLGALTFGINKAFYALLCVIINGFAIDRFIEGLNTCKEIMIISNENDKISNYIINDLSRGCTFLNGQGVYSKKQIVVLYTVLQRAEFIKLRDYIKENDPNAFITVNEVHEVLGEGFGKINI</sequence>
<dbReference type="PANTHER" id="PTHR33545:SF9">
    <property type="entry name" value="UPF0750 MEMBRANE PROTEIN YITE"/>
    <property type="match status" value="1"/>
</dbReference>
<feature type="transmembrane region" description="Helical" evidence="6">
    <location>
        <begin position="9"/>
        <end position="26"/>
    </location>
</feature>
<dbReference type="OrthoDB" id="9779786at2"/>
<keyword evidence="4 6" id="KW-1133">Transmembrane helix</keyword>
<comment type="subcellular location">
    <subcellularLocation>
        <location evidence="1">Cell membrane</location>
        <topology evidence="1">Multi-pass membrane protein</topology>
    </subcellularLocation>
</comment>
<dbReference type="InterPro" id="IPR051461">
    <property type="entry name" value="UPF0750_membrane"/>
</dbReference>
<dbReference type="AlphaFoldDB" id="A0A1M4VMD3"/>
<accession>A0A1M4VMD3</accession>
<feature type="transmembrane region" description="Helical" evidence="6">
    <location>
        <begin position="146"/>
        <end position="167"/>
    </location>
</feature>
<evidence type="ECO:0000256" key="4">
    <source>
        <dbReference type="ARBA" id="ARBA00022989"/>
    </source>
</evidence>
<evidence type="ECO:0000313" key="8">
    <source>
        <dbReference type="EMBL" id="SHE70012.1"/>
    </source>
</evidence>
<evidence type="ECO:0000256" key="6">
    <source>
        <dbReference type="SAM" id="Phobius"/>
    </source>
</evidence>
<dbReference type="InterPro" id="IPR003740">
    <property type="entry name" value="YitT"/>
</dbReference>
<dbReference type="PIRSF" id="PIRSF006483">
    <property type="entry name" value="Membrane_protein_YitT"/>
    <property type="match status" value="1"/>
</dbReference>
<keyword evidence="3 6" id="KW-0812">Transmembrane</keyword>
<feature type="domain" description="DUF2179" evidence="7">
    <location>
        <begin position="221"/>
        <end position="275"/>
    </location>
</feature>
<dbReference type="STRING" id="1533.SAMN05443638_10848"/>
<dbReference type="EMBL" id="FQVM01000008">
    <property type="protein sequence ID" value="SHE70012.1"/>
    <property type="molecule type" value="Genomic_DNA"/>
</dbReference>
<proteinExistence type="predicted"/>
<dbReference type="RefSeq" id="WP_072894742.1">
    <property type="nucleotide sequence ID" value="NZ_FQVM01000008.1"/>
</dbReference>
<feature type="transmembrane region" description="Helical" evidence="6">
    <location>
        <begin position="55"/>
        <end position="74"/>
    </location>
</feature>
<feature type="transmembrane region" description="Helical" evidence="6">
    <location>
        <begin position="107"/>
        <end position="126"/>
    </location>
</feature>
<organism evidence="8 9">
    <name type="scientific">Clostridium fallax</name>
    <dbReference type="NCBI Taxonomy" id="1533"/>
    <lineage>
        <taxon>Bacteria</taxon>
        <taxon>Bacillati</taxon>
        <taxon>Bacillota</taxon>
        <taxon>Clostridia</taxon>
        <taxon>Eubacteriales</taxon>
        <taxon>Clostridiaceae</taxon>
        <taxon>Clostridium</taxon>
    </lineage>
</organism>
<protein>
    <submittedName>
        <fullName evidence="8">Uncharacterized membrane-anchored protein YitT, contains DUF161 and DUF2179 domains</fullName>
    </submittedName>
</protein>
<evidence type="ECO:0000259" key="7">
    <source>
        <dbReference type="Pfam" id="PF10035"/>
    </source>
</evidence>
<dbReference type="Pfam" id="PF10035">
    <property type="entry name" value="DUF2179"/>
    <property type="match status" value="1"/>
</dbReference>